<dbReference type="InterPro" id="IPR028160">
    <property type="entry name" value="Slx9-like"/>
</dbReference>
<comment type="similarity">
    <text evidence="2">Belongs to the SLX9 family.</text>
</comment>
<dbReference type="FunCoup" id="K1VAB5">
    <property type="interactions" value="35"/>
</dbReference>
<dbReference type="STRING" id="1220162.K1VAB5"/>
<dbReference type="Proteomes" id="UP000006757">
    <property type="component" value="Unassembled WGS sequence"/>
</dbReference>
<evidence type="ECO:0000256" key="4">
    <source>
        <dbReference type="ARBA" id="ARBA00023242"/>
    </source>
</evidence>
<evidence type="ECO:0000256" key="1">
    <source>
        <dbReference type="ARBA" id="ARBA00004604"/>
    </source>
</evidence>
<dbReference type="OMA" id="SFRANPW"/>
<keyword evidence="7" id="KW-1185">Reference proteome</keyword>
<evidence type="ECO:0000313" key="6">
    <source>
        <dbReference type="EMBL" id="EKC97655.1"/>
    </source>
</evidence>
<organism evidence="6 7">
    <name type="scientific">Trichosporon asahii var. asahii (strain CBS 8904)</name>
    <name type="common">Yeast</name>
    <dbReference type="NCBI Taxonomy" id="1220162"/>
    <lineage>
        <taxon>Eukaryota</taxon>
        <taxon>Fungi</taxon>
        <taxon>Dikarya</taxon>
        <taxon>Basidiomycota</taxon>
        <taxon>Agaricomycotina</taxon>
        <taxon>Tremellomycetes</taxon>
        <taxon>Trichosporonales</taxon>
        <taxon>Trichosporonaceae</taxon>
        <taxon>Trichosporon</taxon>
    </lineage>
</organism>
<feature type="compositionally biased region" description="Basic and acidic residues" evidence="5">
    <location>
        <begin position="109"/>
        <end position="133"/>
    </location>
</feature>
<dbReference type="GO" id="GO:0030686">
    <property type="term" value="C:90S preribosome"/>
    <property type="evidence" value="ECO:0007669"/>
    <property type="project" value="InterPro"/>
</dbReference>
<evidence type="ECO:0000256" key="3">
    <source>
        <dbReference type="ARBA" id="ARBA00021321"/>
    </source>
</evidence>
<protein>
    <recommendedName>
        <fullName evidence="3">Ribosome biogenesis protein SLX9</fullName>
    </recommendedName>
</protein>
<feature type="compositionally biased region" description="Basic residues" evidence="5">
    <location>
        <begin position="72"/>
        <end position="82"/>
    </location>
</feature>
<comment type="subcellular location">
    <subcellularLocation>
        <location evidence="1">Nucleus</location>
        <location evidence="1">Nucleolus</location>
    </subcellularLocation>
</comment>
<dbReference type="GO" id="GO:0005730">
    <property type="term" value="C:nucleolus"/>
    <property type="evidence" value="ECO:0007669"/>
    <property type="project" value="UniProtKB-SubCell"/>
</dbReference>
<dbReference type="InParanoid" id="K1VAB5"/>
<name>K1VAB5_TRIAC</name>
<accession>K1VAB5</accession>
<dbReference type="OrthoDB" id="18703at2759"/>
<feature type="compositionally biased region" description="Low complexity" evidence="5">
    <location>
        <begin position="92"/>
        <end position="103"/>
    </location>
</feature>
<gene>
    <name evidence="6" type="ORF">A1Q2_08036</name>
</gene>
<sequence length="221" mass="24048">MQPRASKTGTRKHAQAVPLRAAQSAEKVLPGSDLDATIATMVAKSVDSQPKQLRHKPFHAQLVAQSQPYSKSHMKREKRKAKQQLAGGMGSVAAALVDLAPELAPEPEVETKTPKEKQQAADDAKRRKEEDGKIGQGSKRTMREKQRRKQISAAAVRIPAVMQHPSFRANPWATIREHAGNTLAAAESVKDMEERARQKRTPKANITVGGVKSAGGMEGIE</sequence>
<dbReference type="HOGENOM" id="CLU_1251459_0_0_1"/>
<feature type="region of interest" description="Disordered" evidence="5">
    <location>
        <begin position="186"/>
        <end position="221"/>
    </location>
</feature>
<feature type="region of interest" description="Disordered" evidence="5">
    <location>
        <begin position="1"/>
        <end position="28"/>
    </location>
</feature>
<dbReference type="GO" id="GO:0030688">
    <property type="term" value="C:preribosome, small subunit precursor"/>
    <property type="evidence" value="ECO:0007669"/>
    <property type="project" value="InterPro"/>
</dbReference>
<feature type="region of interest" description="Disordered" evidence="5">
    <location>
        <begin position="60"/>
        <end position="157"/>
    </location>
</feature>
<evidence type="ECO:0000313" key="7">
    <source>
        <dbReference type="Proteomes" id="UP000006757"/>
    </source>
</evidence>
<feature type="compositionally biased region" description="Gly residues" evidence="5">
    <location>
        <begin position="212"/>
        <end position="221"/>
    </location>
</feature>
<dbReference type="EMBL" id="AMBO01000405">
    <property type="protein sequence ID" value="EKC97655.1"/>
    <property type="molecule type" value="Genomic_DNA"/>
</dbReference>
<feature type="compositionally biased region" description="Basic residues" evidence="5">
    <location>
        <begin position="140"/>
        <end position="150"/>
    </location>
</feature>
<reference evidence="6 7" key="1">
    <citation type="journal article" date="2012" name="Eukaryot. Cell">
        <title>Genome sequence of the Trichosporon asahii environmental strain CBS 8904.</title>
        <authorList>
            <person name="Yang R.Y."/>
            <person name="Li H.T."/>
            <person name="Zhu H."/>
            <person name="Zhou G.P."/>
            <person name="Wang M."/>
            <person name="Wang L."/>
        </authorList>
    </citation>
    <scope>NUCLEOTIDE SEQUENCE [LARGE SCALE GENOMIC DNA]</scope>
    <source>
        <strain evidence="6 7">CBS 8904</strain>
    </source>
</reference>
<proteinExistence type="inferred from homology"/>
<comment type="caution">
    <text evidence="6">The sequence shown here is derived from an EMBL/GenBank/DDBJ whole genome shotgun (WGS) entry which is preliminary data.</text>
</comment>
<dbReference type="Pfam" id="PF15341">
    <property type="entry name" value="SLX9"/>
    <property type="match status" value="1"/>
</dbReference>
<evidence type="ECO:0000256" key="2">
    <source>
        <dbReference type="ARBA" id="ARBA00011022"/>
    </source>
</evidence>
<keyword evidence="4" id="KW-0539">Nucleus</keyword>
<evidence type="ECO:0000256" key="5">
    <source>
        <dbReference type="SAM" id="MobiDB-lite"/>
    </source>
</evidence>
<dbReference type="eggNOG" id="ENOG502RDFV">
    <property type="taxonomic scope" value="Eukaryota"/>
</dbReference>
<dbReference type="PANTHER" id="PTHR31109:SF2">
    <property type="entry name" value="RIBOSOME BIOGENESIS PROTEIN SLX9 HOMOLOG"/>
    <property type="match status" value="1"/>
</dbReference>
<dbReference type="PANTHER" id="PTHR31109">
    <property type="entry name" value="PROTEIN FAM207A"/>
    <property type="match status" value="1"/>
</dbReference>
<dbReference type="AlphaFoldDB" id="K1VAB5"/>
<dbReference type="GO" id="GO:0000462">
    <property type="term" value="P:maturation of SSU-rRNA from tricistronic rRNA transcript (SSU-rRNA, 5.8S rRNA, LSU-rRNA)"/>
    <property type="evidence" value="ECO:0007669"/>
    <property type="project" value="InterPro"/>
</dbReference>